<feature type="repeat" description="Solcar" evidence="23">
    <location>
        <begin position="1283"/>
        <end position="1374"/>
    </location>
</feature>
<dbReference type="InterPro" id="IPR023395">
    <property type="entry name" value="MCP_dom_sf"/>
</dbReference>
<dbReference type="Gene3D" id="3.30.70.1620">
    <property type="match status" value="1"/>
</dbReference>
<evidence type="ECO:0000256" key="5">
    <source>
        <dbReference type="ARBA" id="ARBA00022448"/>
    </source>
</evidence>
<gene>
    <name evidence="27" type="primary">SMC2</name>
    <name evidence="27" type="ORF">MNAN1_001304</name>
</gene>
<feature type="coiled-coil region" evidence="24">
    <location>
        <begin position="268"/>
        <end position="295"/>
    </location>
</feature>
<keyword evidence="6" id="KW-0132">Cell division</keyword>
<evidence type="ECO:0000256" key="9">
    <source>
        <dbReference type="ARBA" id="ARBA00022741"/>
    </source>
</evidence>
<dbReference type="GO" id="GO:0055085">
    <property type="term" value="P:transmembrane transport"/>
    <property type="evidence" value="ECO:0007669"/>
    <property type="project" value="InterPro"/>
</dbReference>
<feature type="compositionally biased region" description="Polar residues" evidence="25">
    <location>
        <begin position="1196"/>
        <end position="1206"/>
    </location>
</feature>
<proteinExistence type="inferred from homology"/>
<evidence type="ECO:0000256" key="24">
    <source>
        <dbReference type="SAM" id="Coils"/>
    </source>
</evidence>
<evidence type="ECO:0000256" key="7">
    <source>
        <dbReference type="ARBA" id="ARBA00022692"/>
    </source>
</evidence>
<organism evidence="27 28">
    <name type="scientific">Malassezia nana</name>
    <dbReference type="NCBI Taxonomy" id="180528"/>
    <lineage>
        <taxon>Eukaryota</taxon>
        <taxon>Fungi</taxon>
        <taxon>Dikarya</taxon>
        <taxon>Basidiomycota</taxon>
        <taxon>Ustilaginomycotina</taxon>
        <taxon>Malasseziomycetes</taxon>
        <taxon>Malasseziales</taxon>
        <taxon>Malasseziaceae</taxon>
        <taxon>Malassezia</taxon>
    </lineage>
</organism>
<feature type="coiled-coil region" evidence="24">
    <location>
        <begin position="325"/>
        <end position="359"/>
    </location>
</feature>
<keyword evidence="5" id="KW-0813">Transport</keyword>
<dbReference type="InterPro" id="IPR027120">
    <property type="entry name" value="Smc2_ABC"/>
</dbReference>
<feature type="region of interest" description="Disordered" evidence="25">
    <location>
        <begin position="1176"/>
        <end position="1206"/>
    </location>
</feature>
<dbReference type="GO" id="GO:0005634">
    <property type="term" value="C:nucleus"/>
    <property type="evidence" value="ECO:0007669"/>
    <property type="project" value="UniProtKB-SubCell"/>
</dbReference>
<dbReference type="Gene3D" id="1.10.287.1490">
    <property type="match status" value="1"/>
</dbReference>
<dbReference type="InterPro" id="IPR036277">
    <property type="entry name" value="SMC_hinge_sf"/>
</dbReference>
<evidence type="ECO:0000256" key="12">
    <source>
        <dbReference type="ARBA" id="ARBA00022840"/>
    </source>
</evidence>
<feature type="coiled-coil region" evidence="24">
    <location>
        <begin position="403"/>
        <end position="430"/>
    </location>
</feature>
<keyword evidence="13" id="KW-1133">Transmembrane helix</keyword>
<dbReference type="Gene3D" id="1.20.1060.20">
    <property type="match status" value="1"/>
</dbReference>
<dbReference type="GO" id="GO:0005524">
    <property type="term" value="F:ATP binding"/>
    <property type="evidence" value="ECO:0007669"/>
    <property type="project" value="UniProtKB-KW"/>
</dbReference>
<evidence type="ECO:0000256" key="6">
    <source>
        <dbReference type="ARBA" id="ARBA00022618"/>
    </source>
</evidence>
<dbReference type="FunFam" id="3.40.50.300:FF:000385">
    <property type="entry name" value="Structural maintenance of chromosomes 2"/>
    <property type="match status" value="1"/>
</dbReference>
<evidence type="ECO:0000313" key="28">
    <source>
        <dbReference type="Proteomes" id="UP001213623"/>
    </source>
</evidence>
<evidence type="ECO:0000256" key="10">
    <source>
        <dbReference type="ARBA" id="ARBA00022776"/>
    </source>
</evidence>
<dbReference type="InterPro" id="IPR018108">
    <property type="entry name" value="MCP_transmembrane"/>
</dbReference>
<keyword evidence="9" id="KW-0547">Nucleotide-binding</keyword>
<protein>
    <recommendedName>
        <fullName evidence="21">Mitochondrial aspartate-glutamate transporter AGC1</fullName>
    </recommendedName>
    <alternativeName>
        <fullName evidence="22">Aspartate-glutamate carrier 1</fullName>
    </alternativeName>
</protein>
<feature type="coiled-coil region" evidence="24">
    <location>
        <begin position="709"/>
        <end position="790"/>
    </location>
</feature>
<dbReference type="PRINTS" id="PR00926">
    <property type="entry name" value="MITOCARRIER"/>
</dbReference>
<feature type="repeat" description="Solcar" evidence="23">
    <location>
        <begin position="1479"/>
        <end position="1567"/>
    </location>
</feature>
<evidence type="ECO:0000256" key="8">
    <source>
        <dbReference type="ARBA" id="ARBA00022737"/>
    </source>
</evidence>
<dbReference type="Pfam" id="PF02463">
    <property type="entry name" value="SMC_N"/>
    <property type="match status" value="1"/>
</dbReference>
<dbReference type="FunFam" id="3.40.50.300:FF:000278">
    <property type="entry name" value="Structural maintenance of chromosomes 2"/>
    <property type="match status" value="1"/>
</dbReference>
<dbReference type="CDD" id="cd03273">
    <property type="entry name" value="ABC_SMC2_euk"/>
    <property type="match status" value="1"/>
</dbReference>
<keyword evidence="7 23" id="KW-0812">Transmembrane</keyword>
<evidence type="ECO:0000256" key="2">
    <source>
        <dbReference type="ARBA" id="ARBA00004448"/>
    </source>
</evidence>
<dbReference type="InterPro" id="IPR002067">
    <property type="entry name" value="MCP"/>
</dbReference>
<comment type="similarity">
    <text evidence="3">Belongs to the SMC family. SMC2 subfamily.</text>
</comment>
<dbReference type="Gene3D" id="1.50.40.10">
    <property type="entry name" value="Mitochondrial carrier domain"/>
    <property type="match status" value="1"/>
</dbReference>
<dbReference type="FunFam" id="1.50.40.10:FF:000004">
    <property type="entry name" value="Calcium-binding mitochondrial carrier protein Aralar1"/>
    <property type="match status" value="1"/>
</dbReference>
<dbReference type="Gene3D" id="3.40.50.300">
    <property type="entry name" value="P-loop containing nucleotide triphosphate hydrolases"/>
    <property type="match status" value="2"/>
</dbReference>
<dbReference type="Pfam" id="PF00153">
    <property type="entry name" value="Mito_carr"/>
    <property type="match status" value="3"/>
</dbReference>
<keyword evidence="15" id="KW-0226">DNA condensation</keyword>
<evidence type="ECO:0000256" key="23">
    <source>
        <dbReference type="PROSITE-ProRule" id="PRU00282"/>
    </source>
</evidence>
<dbReference type="InterPro" id="IPR010935">
    <property type="entry name" value="SMC_hinge"/>
</dbReference>
<evidence type="ECO:0000256" key="4">
    <source>
        <dbReference type="ARBA" id="ARBA00006375"/>
    </source>
</evidence>
<dbReference type="PANTHER" id="PTHR43977">
    <property type="entry name" value="STRUCTURAL MAINTENANCE OF CHROMOSOMES PROTEIN 3"/>
    <property type="match status" value="1"/>
</dbReference>
<dbReference type="GO" id="GO:0005694">
    <property type="term" value="C:chromosome"/>
    <property type="evidence" value="ECO:0007669"/>
    <property type="project" value="InterPro"/>
</dbReference>
<name>A0AAF0EIC7_9BASI</name>
<evidence type="ECO:0000256" key="3">
    <source>
        <dbReference type="ARBA" id="ARBA00005231"/>
    </source>
</evidence>
<evidence type="ECO:0000256" key="21">
    <source>
        <dbReference type="ARBA" id="ARBA00073787"/>
    </source>
</evidence>
<evidence type="ECO:0000256" key="17">
    <source>
        <dbReference type="ARBA" id="ARBA00023136"/>
    </source>
</evidence>
<evidence type="ECO:0000256" key="19">
    <source>
        <dbReference type="ARBA" id="ARBA00023306"/>
    </source>
</evidence>
<keyword evidence="19" id="KW-0131">Cell cycle</keyword>
<evidence type="ECO:0000256" key="15">
    <source>
        <dbReference type="ARBA" id="ARBA00023067"/>
    </source>
</evidence>
<evidence type="ECO:0000256" key="11">
    <source>
        <dbReference type="ARBA" id="ARBA00022792"/>
    </source>
</evidence>
<dbReference type="SUPFAM" id="SSF75553">
    <property type="entry name" value="Smc hinge domain"/>
    <property type="match status" value="1"/>
</dbReference>
<comment type="subcellular location">
    <subcellularLocation>
        <location evidence="2">Mitochondrion inner membrane</location>
        <topology evidence="2">Multi-pass membrane protein</topology>
    </subcellularLocation>
    <subcellularLocation>
        <location evidence="1">Nucleus</location>
    </subcellularLocation>
</comment>
<evidence type="ECO:0000313" key="27">
    <source>
        <dbReference type="EMBL" id="WFD26325.1"/>
    </source>
</evidence>
<feature type="domain" description="SMC hinge" evidence="26">
    <location>
        <begin position="522"/>
        <end position="643"/>
    </location>
</feature>
<dbReference type="GO" id="GO:0051301">
    <property type="term" value="P:cell division"/>
    <property type="evidence" value="ECO:0007669"/>
    <property type="project" value="UniProtKB-KW"/>
</dbReference>
<keyword evidence="18" id="KW-0539">Nucleus</keyword>
<evidence type="ECO:0000256" key="22">
    <source>
        <dbReference type="ARBA" id="ARBA00082232"/>
    </source>
</evidence>
<keyword evidence="16" id="KW-0496">Mitochondrion</keyword>
<dbReference type="Proteomes" id="UP001213623">
    <property type="component" value="Chromosome 2"/>
</dbReference>
<feature type="coiled-coil region" evidence="24">
    <location>
        <begin position="476"/>
        <end position="503"/>
    </location>
</feature>
<evidence type="ECO:0000256" key="13">
    <source>
        <dbReference type="ARBA" id="ARBA00022989"/>
    </source>
</evidence>
<keyword evidence="10" id="KW-0498">Mitosis</keyword>
<keyword evidence="8" id="KW-0677">Repeat</keyword>
<dbReference type="PROSITE" id="PS50920">
    <property type="entry name" value="SOLCAR"/>
    <property type="match status" value="3"/>
</dbReference>
<keyword evidence="28" id="KW-1185">Reference proteome</keyword>
<evidence type="ECO:0000256" key="16">
    <source>
        <dbReference type="ARBA" id="ARBA00023128"/>
    </source>
</evidence>
<feature type="repeat" description="Solcar" evidence="23">
    <location>
        <begin position="1382"/>
        <end position="1469"/>
    </location>
</feature>
<keyword evidence="17 23" id="KW-0472">Membrane</keyword>
<comment type="similarity">
    <text evidence="4">Belongs to the mitochondrial carrier (TC 2.A.29) family.</text>
</comment>
<accession>A0AAF0EIC7</accession>
<keyword evidence="11" id="KW-0999">Mitochondrion inner membrane</keyword>
<dbReference type="GO" id="GO:0016887">
    <property type="term" value="F:ATP hydrolysis activity"/>
    <property type="evidence" value="ECO:0007669"/>
    <property type="project" value="InterPro"/>
</dbReference>
<evidence type="ECO:0000256" key="14">
    <source>
        <dbReference type="ARBA" id="ARBA00023054"/>
    </source>
</evidence>
<dbReference type="EMBL" id="CP119893">
    <property type="protein sequence ID" value="WFD26325.1"/>
    <property type="molecule type" value="Genomic_DNA"/>
</dbReference>
<keyword evidence="12" id="KW-0067">ATP-binding</keyword>
<dbReference type="GO" id="GO:0007076">
    <property type="term" value="P:mitotic chromosome condensation"/>
    <property type="evidence" value="ECO:0007669"/>
    <property type="project" value="UniProtKB-ARBA"/>
</dbReference>
<reference evidence="27" key="1">
    <citation type="submission" date="2023-03" db="EMBL/GenBank/DDBJ databases">
        <title>Mating type loci evolution in Malassezia.</title>
        <authorList>
            <person name="Coelho M.A."/>
        </authorList>
    </citation>
    <scope>NUCLEOTIDE SEQUENCE</scope>
    <source>
        <strain evidence="27">CBS 9557</strain>
    </source>
</reference>
<dbReference type="SMART" id="SM00968">
    <property type="entry name" value="SMC_hinge"/>
    <property type="match status" value="1"/>
</dbReference>
<feature type="region of interest" description="Disordered" evidence="25">
    <location>
        <begin position="1232"/>
        <end position="1272"/>
    </location>
</feature>
<dbReference type="SUPFAM" id="SSF103506">
    <property type="entry name" value="Mitochondrial carrier"/>
    <property type="match status" value="1"/>
</dbReference>
<sequence>MRIEELIIDGFKSYPVRTHVRGFDPSFNAITGLNGSGKSNILDAICFVLGLTNLSSVRASNIQDLIYKRGQAGVTKASVTIVFDNSDTERSPVAFENYASITVTRQIAMGGASKYLINGHKATQQAVQNLFQSVQLNVNNPNFLIMQGKITKVLNMKPAEILAMIEEATGTRMFEERKERAFRTMAKKDQKVREITTLLHEEIRPKLDKLREEKRAFLEYEKASTELERLLRLAKAHEWQSLQTQLATREQTGVQRVRQQLATTEADVHTWRGHMQSLQEEMEALERRRAAKLGGKHTSLLDEAKALNHALVEAKAQQEFRQTAHDEEAQRVETETAALEAAEAELATQRANFAELDSSFQAFKSDVDRAGAELGKNEALLQSLLTGMASDDQDTQGGFQGQLAKAKEREAAARSEMEQARVRIQHMERECQAKEPLLQREKAQGQALVQQWHEAQRMADKARAALEAQGWDETRYNAVLEERQNLQAKIAELSAQHDAMQERLPAALQFRYEKPSRDFDPSHVKGLVANLVKLDPSHLSYAAALETCAGGRLYSVVVQDEQVGAQLLAHGQLKKRVTLIPLTKIQANVAPASKVAAAQKLAPGRVDLALSLMGYEKDVVRALEYVFGSTLVCKDAATAKKVTFDQAVRMKSVTLEGDVYDPAGTLSGGSSSGPQGTVLLRLHELALIMDQIHESKAALQATDDEWRTLQAQQRRIDQLRSDQERKTHQASLLQQQVEHSRAAALEAELSSIRARIDDIRASIKEAEARANEAAVQAAQLERDISELSTDKDGKVARVREACRTQKAEHTKRMTALKKQQAVLRAVELEVGQREMDVDAARERLDDARRALTQAATELTAGVEALEALHTQVADKEAAVAEEQASLKTFSEDHAALQKALGEKKHAIGEAELTIKHAQRELEQHEHECEVLRASVSALEAEFPWILEECAQFGQPGSVYEFDKHNMRDVKQLCQRLEAQQNGLKRKVNPRVMSMIDSVEKKDASLQHMLSTVLRDKNKIEQTIAELDRYKKDALQTTFEQVNRDFGAIFGELLPGNYAALQPPEGMDVTQGLEVRVRLGPTWKQSLTELSGGQRSLIALSLIMSLLQFNPAPMYVLDEVDAALDLSHTQHIGHLFRTRFKGSQFIVVSLKEGLFSNANVLFRARFRDGTSVVERIAQKSAETDKDGRARRPLAATSRGSAPRVTSGSIAVPVPNAALAATLRELDALSQKSSGSIQYSKKNMPGSDLTLHKLSVTDPGARPTEPKAAPAPARSGFQATLNKIGESTYNFVLGGIAGSVGATLVYPIDLVKTRMQNQRSNVVGEALMYKNSLDCAKKVLQNEGFLGFYSGLVPQLLGVAPEKAIKLTMNDLIRSLTKDKNGHVPLSAEILAGAVAGGSQVVFTNPLEIVKIRLQVQGEVTGDPNQVKNGAVAIIRRLGLLGLYKGAGACLLRDIPFSAIYFPMYAHLKKDLFGEAPGVSLSFGQLISAASIAGIPAAFLTTPADVIKTRLQVEARKGQATYKGIMDCALQILSKESPKAFFKGSLARVLRSSPQFGATLVTYEYLKALIPAPFSTKPLPAIVQSEEYLATQSALQLLATVHKQSHLP</sequence>
<comment type="function">
    <text evidence="20">Calcium-dependent mitochondrial aspartate and glutamate carrier. Transport of glutamate in mitochondria is required for mitochondrial transamination reactions and ornithine synthesis. Plays also a role in malate-aspartate NADH shuttle, which is critical for growth on acetate and fatty acids.</text>
</comment>
<dbReference type="SUPFAM" id="SSF52540">
    <property type="entry name" value="P-loop containing nucleoside triphosphate hydrolases"/>
    <property type="match status" value="1"/>
</dbReference>
<dbReference type="GO" id="GO:0005743">
    <property type="term" value="C:mitochondrial inner membrane"/>
    <property type="evidence" value="ECO:0007669"/>
    <property type="project" value="UniProtKB-SubCell"/>
</dbReference>
<keyword evidence="14 24" id="KW-0175">Coiled coil</keyword>
<evidence type="ECO:0000256" key="25">
    <source>
        <dbReference type="SAM" id="MobiDB-lite"/>
    </source>
</evidence>
<evidence type="ECO:0000259" key="26">
    <source>
        <dbReference type="SMART" id="SM00968"/>
    </source>
</evidence>
<evidence type="ECO:0000256" key="20">
    <source>
        <dbReference type="ARBA" id="ARBA00059916"/>
    </source>
</evidence>
<feature type="coiled-coil region" evidence="24">
    <location>
        <begin position="907"/>
        <end position="941"/>
    </location>
</feature>
<dbReference type="InterPro" id="IPR027417">
    <property type="entry name" value="P-loop_NTPase"/>
</dbReference>
<evidence type="ECO:0000256" key="1">
    <source>
        <dbReference type="ARBA" id="ARBA00004123"/>
    </source>
</evidence>
<dbReference type="Pfam" id="PF06470">
    <property type="entry name" value="SMC_hinge"/>
    <property type="match status" value="1"/>
</dbReference>
<dbReference type="InterPro" id="IPR003395">
    <property type="entry name" value="RecF/RecN/SMC_N"/>
</dbReference>
<evidence type="ECO:0000256" key="18">
    <source>
        <dbReference type="ARBA" id="ARBA00023242"/>
    </source>
</evidence>